<dbReference type="Gene3D" id="3.40.630.10">
    <property type="entry name" value="Zn peptidases"/>
    <property type="match status" value="1"/>
</dbReference>
<evidence type="ECO:0000256" key="2">
    <source>
        <dbReference type="ARBA" id="ARBA00022438"/>
    </source>
</evidence>
<dbReference type="InterPro" id="IPR011356">
    <property type="entry name" value="Leucine_aapep/pepB"/>
</dbReference>
<evidence type="ECO:0000259" key="5">
    <source>
        <dbReference type="PROSITE" id="PS00631"/>
    </source>
</evidence>
<dbReference type="OrthoDB" id="412814at2759"/>
<dbReference type="PROSITE" id="PS00631">
    <property type="entry name" value="CYTOSOL_AP"/>
    <property type="match status" value="1"/>
</dbReference>
<dbReference type="GO" id="GO:0030145">
    <property type="term" value="F:manganese ion binding"/>
    <property type="evidence" value="ECO:0007669"/>
    <property type="project" value="InterPro"/>
</dbReference>
<gene>
    <name evidence="6" type="ORF">TTHERM_00263380</name>
</gene>
<dbReference type="HOGENOM" id="CLU_013734_6_3_1"/>
<keyword evidence="2 6" id="KW-0031">Aminopeptidase</keyword>
<evidence type="ECO:0000313" key="6">
    <source>
        <dbReference type="EMBL" id="EAR88842.1"/>
    </source>
</evidence>
<dbReference type="Proteomes" id="UP000009168">
    <property type="component" value="Unassembled WGS sequence"/>
</dbReference>
<name>Q22U45_TETTS</name>
<feature type="domain" description="Cytosol aminopeptidase" evidence="5">
    <location>
        <begin position="391"/>
        <end position="398"/>
    </location>
</feature>
<dbReference type="SUPFAM" id="SSF53187">
    <property type="entry name" value="Zn-dependent exopeptidases"/>
    <property type="match status" value="1"/>
</dbReference>
<protein>
    <submittedName>
        <fullName evidence="6">Cytosol aminopeptidase</fullName>
    </submittedName>
</protein>
<dbReference type="GeneID" id="7831994"/>
<dbReference type="GO" id="GO:0005737">
    <property type="term" value="C:cytoplasm"/>
    <property type="evidence" value="ECO:0007669"/>
    <property type="project" value="InterPro"/>
</dbReference>
<dbReference type="AlphaFoldDB" id="Q22U45"/>
<sequence>MMNKFSLKTKSIFQGLCKLNAKQNYQFCWQNRFPEVYAKIIFPEIIQTNQTSSQNRVFVTKKVNEQTVSNSFQLDQLKKNKAEWVYNSNELQTLINYVGKEEKEGENTAQKDQDTLNALKQKQLESLVAQGSKIARSLHARKITESDIVFDADLTAEEIQHYLKGFLLANYKFKMNGIEEDKLTEEEKKALFKPISKINVKTDNNQIQLTDEDFQFVQKAAYYTLYARQLGNLRADIANTEFFLKECKNIVAANPGKVILEYLKGEELVEQGLNLAHAVGKGSKNPPIVANLTYFGDQSRPNEVDIAFIGKGVCFDAGGLNIKPTGFMETMYMDKGGAVATLTSFRAAVELGLKVNLTVTIGLVENFLSSTSYRPSDIIKSHKGLTVEIGNTDAEGRLVLADCMSWTQQKHKPKTMIELSTLTGACVVALGEEQAGLFTNDEALSKELQEASKVSGDSLWRLPITDAHREAMKGTYSDLNNSGKTRYGGASQAAAFLERFVEKDVKWAHIDIAGPAESKSDKGQWTTGMTGFGVQLLLHYLKNQQKK</sequence>
<evidence type="ECO:0000313" key="7">
    <source>
        <dbReference type="Proteomes" id="UP000009168"/>
    </source>
</evidence>
<dbReference type="GO" id="GO:0006508">
    <property type="term" value="P:proteolysis"/>
    <property type="evidence" value="ECO:0007669"/>
    <property type="project" value="UniProtKB-KW"/>
</dbReference>
<dbReference type="eggNOG" id="KOG2597">
    <property type="taxonomic scope" value="Eukaryota"/>
</dbReference>
<evidence type="ECO:0000256" key="3">
    <source>
        <dbReference type="ARBA" id="ARBA00022670"/>
    </source>
</evidence>
<dbReference type="STRING" id="312017.Q22U45"/>
<dbReference type="KEGG" id="tet:TTHERM_00263380"/>
<proteinExistence type="inferred from homology"/>
<evidence type="ECO:0000256" key="1">
    <source>
        <dbReference type="ARBA" id="ARBA00009528"/>
    </source>
</evidence>
<dbReference type="Pfam" id="PF00883">
    <property type="entry name" value="Peptidase_M17"/>
    <property type="match status" value="1"/>
</dbReference>
<dbReference type="InParanoid" id="Q22U45"/>
<reference evidence="7" key="1">
    <citation type="journal article" date="2006" name="PLoS Biol.">
        <title>Macronuclear genome sequence of the ciliate Tetrahymena thermophila, a model eukaryote.</title>
        <authorList>
            <person name="Eisen J.A."/>
            <person name="Coyne R.S."/>
            <person name="Wu M."/>
            <person name="Wu D."/>
            <person name="Thiagarajan M."/>
            <person name="Wortman J.R."/>
            <person name="Badger J.H."/>
            <person name="Ren Q."/>
            <person name="Amedeo P."/>
            <person name="Jones K.M."/>
            <person name="Tallon L.J."/>
            <person name="Delcher A.L."/>
            <person name="Salzberg S.L."/>
            <person name="Silva J.C."/>
            <person name="Haas B.J."/>
            <person name="Majoros W.H."/>
            <person name="Farzad M."/>
            <person name="Carlton J.M."/>
            <person name="Smith R.K. Jr."/>
            <person name="Garg J."/>
            <person name="Pearlman R.E."/>
            <person name="Karrer K.M."/>
            <person name="Sun L."/>
            <person name="Manning G."/>
            <person name="Elde N.C."/>
            <person name="Turkewitz A.P."/>
            <person name="Asai D.J."/>
            <person name="Wilkes D.E."/>
            <person name="Wang Y."/>
            <person name="Cai H."/>
            <person name="Collins K."/>
            <person name="Stewart B.A."/>
            <person name="Lee S.R."/>
            <person name="Wilamowska K."/>
            <person name="Weinberg Z."/>
            <person name="Ruzzo W.L."/>
            <person name="Wloga D."/>
            <person name="Gaertig J."/>
            <person name="Frankel J."/>
            <person name="Tsao C.-C."/>
            <person name="Gorovsky M.A."/>
            <person name="Keeling P.J."/>
            <person name="Waller R.F."/>
            <person name="Patron N.J."/>
            <person name="Cherry J.M."/>
            <person name="Stover N.A."/>
            <person name="Krieger C.J."/>
            <person name="del Toro C."/>
            <person name="Ryder H.F."/>
            <person name="Williamson S.C."/>
            <person name="Barbeau R.A."/>
            <person name="Hamilton E.P."/>
            <person name="Orias E."/>
        </authorList>
    </citation>
    <scope>NUCLEOTIDE SEQUENCE [LARGE SCALE GENOMIC DNA]</scope>
    <source>
        <strain evidence="7">SB210</strain>
    </source>
</reference>
<dbReference type="OMA" id="DIAGPMD"/>
<keyword evidence="3" id="KW-0645">Protease</keyword>
<comment type="similarity">
    <text evidence="1">Belongs to the peptidase M17 family.</text>
</comment>
<dbReference type="RefSeq" id="XP_001009087.1">
    <property type="nucleotide sequence ID" value="XM_001009087.3"/>
</dbReference>
<keyword evidence="4" id="KW-0378">Hydrolase</keyword>
<dbReference type="InterPro" id="IPR000819">
    <property type="entry name" value="Peptidase_M17_C"/>
</dbReference>
<dbReference type="CDD" id="cd00433">
    <property type="entry name" value="Peptidase_M17"/>
    <property type="match status" value="1"/>
</dbReference>
<dbReference type="EMBL" id="GG662830">
    <property type="protein sequence ID" value="EAR88842.1"/>
    <property type="molecule type" value="Genomic_DNA"/>
</dbReference>
<dbReference type="PANTHER" id="PTHR11963:SF23">
    <property type="entry name" value="CYTOSOL AMINOPEPTIDASE"/>
    <property type="match status" value="1"/>
</dbReference>
<evidence type="ECO:0000256" key="4">
    <source>
        <dbReference type="ARBA" id="ARBA00022801"/>
    </source>
</evidence>
<dbReference type="FunCoup" id="Q22U45">
    <property type="interactions" value="194"/>
</dbReference>
<dbReference type="PRINTS" id="PR00481">
    <property type="entry name" value="LAMNOPPTDASE"/>
</dbReference>
<accession>Q22U45</accession>
<dbReference type="GO" id="GO:0070006">
    <property type="term" value="F:metalloaminopeptidase activity"/>
    <property type="evidence" value="ECO:0007669"/>
    <property type="project" value="InterPro"/>
</dbReference>
<dbReference type="PANTHER" id="PTHR11963">
    <property type="entry name" value="LEUCINE AMINOPEPTIDASE-RELATED"/>
    <property type="match status" value="1"/>
</dbReference>
<organism evidence="6 7">
    <name type="scientific">Tetrahymena thermophila (strain SB210)</name>
    <dbReference type="NCBI Taxonomy" id="312017"/>
    <lineage>
        <taxon>Eukaryota</taxon>
        <taxon>Sar</taxon>
        <taxon>Alveolata</taxon>
        <taxon>Ciliophora</taxon>
        <taxon>Intramacronucleata</taxon>
        <taxon>Oligohymenophorea</taxon>
        <taxon>Hymenostomatida</taxon>
        <taxon>Tetrahymenina</taxon>
        <taxon>Tetrahymenidae</taxon>
        <taxon>Tetrahymena</taxon>
    </lineage>
</organism>
<keyword evidence="7" id="KW-1185">Reference proteome</keyword>